<dbReference type="InterPro" id="IPR023214">
    <property type="entry name" value="HAD_sf"/>
</dbReference>
<dbReference type="RefSeq" id="XP_067754784.1">
    <property type="nucleotide sequence ID" value="XM_067898627.1"/>
</dbReference>
<name>A0A836IF92_9TRYP</name>
<dbReference type="Proteomes" id="UP000674318">
    <property type="component" value="Chromosome 32"/>
</dbReference>
<dbReference type="InterPro" id="IPR036412">
    <property type="entry name" value="HAD-like_sf"/>
</dbReference>
<dbReference type="EMBL" id="JAFJZO010000032">
    <property type="protein sequence ID" value="KAG5496301.1"/>
    <property type="molecule type" value="Genomic_DNA"/>
</dbReference>
<protein>
    <submittedName>
        <fullName evidence="2">Uncharacterized protein</fullName>
    </submittedName>
</protein>
<gene>
    <name evidence="2" type="ORF">JKF63_02602</name>
</gene>
<feature type="region of interest" description="Disordered" evidence="1">
    <location>
        <begin position="169"/>
        <end position="200"/>
    </location>
</feature>
<dbReference type="PANTHER" id="PTHR46191">
    <property type="match status" value="1"/>
</dbReference>
<proteinExistence type="predicted"/>
<comment type="caution">
    <text evidence="2">The sequence shown here is derived from an EMBL/GenBank/DDBJ whole genome shotgun (WGS) entry which is preliminary data.</text>
</comment>
<reference evidence="2 3" key="1">
    <citation type="submission" date="2021-02" db="EMBL/GenBank/DDBJ databases">
        <title>Porcisia hertigi Genome sequencing and assembly.</title>
        <authorList>
            <person name="Almutairi H."/>
            <person name="Gatherer D."/>
        </authorList>
    </citation>
    <scope>NUCLEOTIDE SEQUENCE [LARGE SCALE GENOMIC DNA]</scope>
    <source>
        <strain evidence="2 3">C119</strain>
    </source>
</reference>
<sequence>MQRVPFTVSFDAMNTLIQVTCGLGYQYLTSYASFLQRHGIDLRSSCPNATSGMMHDAALKAISDQVLVDRAAWTRSADPKEMPIGGNTDEELRSFWTRVLKQTYNCATLYDGASPNVVRRVKALWSNHQEVERFMDYMLFDQFASSKAHNWCPEGLNTLQRLCEWNQKQTGREKGATPSSPRVATPAFASSSTDSTSSTPSPLFLATPPFVVTNADSRMRDVFSQLGAFDVGASGEPPLLAGIISARDVGYAKPSPAGILAGVRDAAASYRAACQSGGGGSEPGVDIRLHVHVGDADADRVACERAGCHYVQCDPVTGATWELLHAKLQELQASCRGG</sequence>
<dbReference type="AlphaFoldDB" id="A0A836IF92"/>
<organism evidence="2 3">
    <name type="scientific">Porcisia hertigi</name>
    <dbReference type="NCBI Taxonomy" id="2761500"/>
    <lineage>
        <taxon>Eukaryota</taxon>
        <taxon>Discoba</taxon>
        <taxon>Euglenozoa</taxon>
        <taxon>Kinetoplastea</taxon>
        <taxon>Metakinetoplastina</taxon>
        <taxon>Trypanosomatida</taxon>
        <taxon>Trypanosomatidae</taxon>
        <taxon>Leishmaniinae</taxon>
        <taxon>Porcisia</taxon>
    </lineage>
</organism>
<feature type="compositionally biased region" description="Low complexity" evidence="1">
    <location>
        <begin position="184"/>
        <end position="200"/>
    </location>
</feature>
<evidence type="ECO:0000313" key="2">
    <source>
        <dbReference type="EMBL" id="KAG5496301.1"/>
    </source>
</evidence>
<dbReference type="PANTHER" id="PTHR46191:SF2">
    <property type="entry name" value="HALOACID DEHALOGENASE-LIKE HYDROLASE DOMAIN-CONTAINING PROTEIN 3"/>
    <property type="match status" value="1"/>
</dbReference>
<dbReference type="KEGG" id="phet:94288704"/>
<dbReference type="OrthoDB" id="270674at2759"/>
<dbReference type="GeneID" id="94288704"/>
<dbReference type="SUPFAM" id="SSF56784">
    <property type="entry name" value="HAD-like"/>
    <property type="match status" value="1"/>
</dbReference>
<dbReference type="GO" id="GO:0005634">
    <property type="term" value="C:nucleus"/>
    <property type="evidence" value="ECO:0007669"/>
    <property type="project" value="TreeGrafter"/>
</dbReference>
<dbReference type="InterPro" id="IPR051828">
    <property type="entry name" value="HAD-like_hydrolase_domain"/>
</dbReference>
<keyword evidence="3" id="KW-1185">Reference proteome</keyword>
<accession>A0A836IF92</accession>
<evidence type="ECO:0000313" key="3">
    <source>
        <dbReference type="Proteomes" id="UP000674318"/>
    </source>
</evidence>
<evidence type="ECO:0000256" key="1">
    <source>
        <dbReference type="SAM" id="MobiDB-lite"/>
    </source>
</evidence>
<dbReference type="Gene3D" id="3.40.50.1000">
    <property type="entry name" value="HAD superfamily/HAD-like"/>
    <property type="match status" value="1"/>
</dbReference>